<keyword evidence="3" id="KW-1185">Reference proteome</keyword>
<dbReference type="OrthoDB" id="7359711at2"/>
<comment type="caution">
    <text evidence="2">The sequence shown here is derived from an EMBL/GenBank/DDBJ whole genome shotgun (WGS) entry which is preliminary data.</text>
</comment>
<name>A0A5M6I8T7_9PROT</name>
<sequence length="189" mass="20907">MTGMRWTGLLIGARHRTVMTLCQTFSAPGQDGCRGDVYCRSRVRARPSDADPMALVARALRGSCSAGRRWRFAGQHRAMRNADEKDALDMTDAGLYMTLEARSNVRAGGTYLRHLREGREITRAELAEQLLNVTEPFVADVETGRIRLPGHAMGRWAAALGVRRDALADALGRLYDPLPFDSYWAKAAA</sequence>
<dbReference type="Pfam" id="PF13560">
    <property type="entry name" value="HTH_31"/>
    <property type="match status" value="1"/>
</dbReference>
<reference evidence="2 3" key="1">
    <citation type="submission" date="2019-09" db="EMBL/GenBank/DDBJ databases">
        <title>Genome sequence of Roseospira marina, one of the more divergent members of the non-sulfur purple photosynthetic bacterial family, the Rhodospirillaceae.</title>
        <authorList>
            <person name="Meyer T."/>
            <person name="Kyndt J."/>
        </authorList>
    </citation>
    <scope>NUCLEOTIDE SEQUENCE [LARGE SCALE GENOMIC DNA]</scope>
    <source>
        <strain evidence="2 3">DSM 15113</strain>
    </source>
</reference>
<proteinExistence type="predicted"/>
<dbReference type="AlphaFoldDB" id="A0A5M6I8T7"/>
<protein>
    <submittedName>
        <fullName evidence="2">Helix-turn-helix transcriptional regulator</fullName>
    </submittedName>
</protein>
<dbReference type="InterPro" id="IPR001387">
    <property type="entry name" value="Cro/C1-type_HTH"/>
</dbReference>
<accession>A0A5M6I8T7</accession>
<organism evidence="2 3">
    <name type="scientific">Roseospira marina</name>
    <dbReference type="NCBI Taxonomy" id="140057"/>
    <lineage>
        <taxon>Bacteria</taxon>
        <taxon>Pseudomonadati</taxon>
        <taxon>Pseudomonadota</taxon>
        <taxon>Alphaproteobacteria</taxon>
        <taxon>Rhodospirillales</taxon>
        <taxon>Rhodospirillaceae</taxon>
        <taxon>Roseospira</taxon>
    </lineage>
</organism>
<evidence type="ECO:0000259" key="1">
    <source>
        <dbReference type="PROSITE" id="PS50943"/>
    </source>
</evidence>
<feature type="domain" description="HTH cro/C1-type" evidence="1">
    <location>
        <begin position="112"/>
        <end position="167"/>
    </location>
</feature>
<evidence type="ECO:0000313" key="3">
    <source>
        <dbReference type="Proteomes" id="UP000324065"/>
    </source>
</evidence>
<dbReference type="InterPro" id="IPR010982">
    <property type="entry name" value="Lambda_DNA-bd_dom_sf"/>
</dbReference>
<dbReference type="Gene3D" id="1.10.260.40">
    <property type="entry name" value="lambda repressor-like DNA-binding domains"/>
    <property type="match status" value="1"/>
</dbReference>
<dbReference type="SMART" id="SM00530">
    <property type="entry name" value="HTH_XRE"/>
    <property type="match status" value="1"/>
</dbReference>
<dbReference type="CDD" id="cd00093">
    <property type="entry name" value="HTH_XRE"/>
    <property type="match status" value="1"/>
</dbReference>
<dbReference type="PROSITE" id="PS50943">
    <property type="entry name" value="HTH_CROC1"/>
    <property type="match status" value="1"/>
</dbReference>
<dbReference type="Proteomes" id="UP000324065">
    <property type="component" value="Unassembled WGS sequence"/>
</dbReference>
<evidence type="ECO:0000313" key="2">
    <source>
        <dbReference type="EMBL" id="KAA5604613.1"/>
    </source>
</evidence>
<dbReference type="EMBL" id="VWPJ01000016">
    <property type="protein sequence ID" value="KAA5604613.1"/>
    <property type="molecule type" value="Genomic_DNA"/>
</dbReference>
<dbReference type="SUPFAM" id="SSF47413">
    <property type="entry name" value="lambda repressor-like DNA-binding domains"/>
    <property type="match status" value="1"/>
</dbReference>
<gene>
    <name evidence="2" type="ORF">F1188_15500</name>
</gene>
<dbReference type="GO" id="GO:0003677">
    <property type="term" value="F:DNA binding"/>
    <property type="evidence" value="ECO:0007669"/>
    <property type="project" value="InterPro"/>
</dbReference>